<evidence type="ECO:0000313" key="4">
    <source>
        <dbReference type="EMBL" id="SEA35228.1"/>
    </source>
</evidence>
<proteinExistence type="inferred from homology"/>
<dbReference type="Gene3D" id="1.10.1370.30">
    <property type="match status" value="1"/>
</dbReference>
<sequence length="501" mass="56091">MSDATDAYDDLLDHVGRLTNVSKAREVLSWDQQVMMPEGGTPARSQQLSTLSAVHHDLLTDDELGRLLDDLSESSLEDDRAAVVREVRREQERAVCVPTDLVERISAASSEALTAWREAKSADDFETFAPHLEELVDLKRRYAEHVDPDRDPYEVLFEEYEPCLPLSHAEDVLTTLRDAVVPLVDDIRASDADLATDAFTAHGPFDTESQEALMRTALDRLGYPWERGRLDIAPHPFSTGTQFDARVTTRYDEADPIGALLSTVHEFGHATYTLGLPDDAYGTPLGEARDLSIHESQSRLWENHVGRSTAFWEGFLPAVVDAFPGVDDVSPREAYEAVNAVDPTNLIRVEADELTYHLHIVLRFEIERDLIRGDLDVSEVPAVWNDKMESYLGVRPETDAEGCLQDIHWSHGNFGYFPTYSLGSVVAAQLFDAAADDIKGLDDQIRAGEFDSLHEWLTENIHRHGKRYETNELVRRATGEGVSADAFVDYATAKYGDLYEL</sequence>
<dbReference type="PIRSF" id="PIRSF006615">
    <property type="entry name" value="Zn_crbxpep_Taq"/>
    <property type="match status" value="1"/>
</dbReference>
<evidence type="ECO:0000256" key="3">
    <source>
        <dbReference type="PIRSR" id="PIRSR006615-2"/>
    </source>
</evidence>
<comment type="cofactor">
    <cofactor evidence="2">
        <name>Zn(2+)</name>
        <dbReference type="ChEBI" id="CHEBI:29105"/>
    </cofactor>
    <text evidence="2">Binds 1 zinc ion per subunit.</text>
</comment>
<evidence type="ECO:0000256" key="2">
    <source>
        <dbReference type="PIRSR" id="PIRSR006615-1"/>
    </source>
</evidence>
<keyword evidence="1" id="KW-0378">Hydrolase</keyword>
<keyword evidence="2" id="KW-0862">Zinc</keyword>
<evidence type="ECO:0000313" key="5">
    <source>
        <dbReference type="Proteomes" id="UP000236755"/>
    </source>
</evidence>
<gene>
    <name evidence="4" type="ORF">SAMN04488065_2776</name>
</gene>
<name>A0A1H4AHJ9_9EURY</name>
<dbReference type="CDD" id="cd06460">
    <property type="entry name" value="M32_Taq"/>
    <property type="match status" value="1"/>
</dbReference>
<reference evidence="4 5" key="1">
    <citation type="submission" date="2016-10" db="EMBL/GenBank/DDBJ databases">
        <authorList>
            <person name="de Groot N.N."/>
        </authorList>
    </citation>
    <scope>NUCLEOTIDE SEQUENCE [LARGE SCALE GENOMIC DNA]</scope>
    <source>
        <strain evidence="4 5">CGMCC 1.8712</strain>
    </source>
</reference>
<keyword evidence="1 4" id="KW-0121">Carboxypeptidase</keyword>
<dbReference type="OrthoDB" id="7244at2157"/>
<dbReference type="GO" id="GO:0006508">
    <property type="term" value="P:proteolysis"/>
    <property type="evidence" value="ECO:0007669"/>
    <property type="project" value="UniProtKB-UniRule"/>
</dbReference>
<feature type="binding site" evidence="2">
    <location>
        <position position="269"/>
    </location>
    <ligand>
        <name>Zn(2+)</name>
        <dbReference type="ChEBI" id="CHEBI:29105"/>
        <note>catalytic</note>
    </ligand>
</feature>
<protein>
    <recommendedName>
        <fullName evidence="1">Metal-dependent carboxypeptidase</fullName>
        <ecNumber evidence="1">3.4.17.19</ecNumber>
    </recommendedName>
</protein>
<feature type="active site" description="Proton donor/acceptor" evidence="3">
    <location>
        <position position="266"/>
    </location>
</feature>
<feature type="binding site" evidence="2">
    <location>
        <position position="265"/>
    </location>
    <ligand>
        <name>Zn(2+)</name>
        <dbReference type="ChEBI" id="CHEBI:29105"/>
        <note>catalytic</note>
    </ligand>
</feature>
<dbReference type="Pfam" id="PF02074">
    <property type="entry name" value="Peptidase_M32"/>
    <property type="match status" value="1"/>
</dbReference>
<comment type="catalytic activity">
    <reaction evidence="1">
        <text>Release of a C-terminal amino acid with broad specificity, except for -Pro.</text>
        <dbReference type="EC" id="3.4.17.19"/>
    </reaction>
</comment>
<accession>A0A1H4AHJ9</accession>
<dbReference type="PROSITE" id="PS52034">
    <property type="entry name" value="PEPTIDASE_M32"/>
    <property type="match status" value="1"/>
</dbReference>
<keyword evidence="1" id="KW-0645">Protease</keyword>
<dbReference type="EC" id="3.4.17.19" evidence="1"/>
<dbReference type="PANTHER" id="PTHR34217">
    <property type="entry name" value="METAL-DEPENDENT CARBOXYPEPTIDASE"/>
    <property type="match status" value="1"/>
</dbReference>
<dbReference type="InterPro" id="IPR001333">
    <property type="entry name" value="Peptidase_M32_Taq"/>
</dbReference>
<feature type="binding site" evidence="2">
    <location>
        <position position="295"/>
    </location>
    <ligand>
        <name>Zn(2+)</name>
        <dbReference type="ChEBI" id="CHEBI:29105"/>
        <note>catalytic</note>
    </ligand>
</feature>
<dbReference type="GO" id="GO:0046872">
    <property type="term" value="F:metal ion binding"/>
    <property type="evidence" value="ECO:0007669"/>
    <property type="project" value="UniProtKB-KW"/>
</dbReference>
<dbReference type="STRING" id="555874.SAMN04488065_2776"/>
<evidence type="ECO:0000256" key="1">
    <source>
        <dbReference type="PIRNR" id="PIRNR006615"/>
    </source>
</evidence>
<organism evidence="4 5">
    <name type="scientific">Haloplanus vescus</name>
    <dbReference type="NCBI Taxonomy" id="555874"/>
    <lineage>
        <taxon>Archaea</taxon>
        <taxon>Methanobacteriati</taxon>
        <taxon>Methanobacteriota</taxon>
        <taxon>Stenosarchaea group</taxon>
        <taxon>Halobacteria</taxon>
        <taxon>Halobacteriales</taxon>
        <taxon>Haloferacaceae</taxon>
        <taxon>Haloplanus</taxon>
    </lineage>
</organism>
<dbReference type="RefSeq" id="WP_092635822.1">
    <property type="nucleotide sequence ID" value="NZ_FNQT01000006.1"/>
</dbReference>
<dbReference type="SUPFAM" id="SSF55486">
    <property type="entry name" value="Metalloproteases ('zincins'), catalytic domain"/>
    <property type="match status" value="1"/>
</dbReference>
<comment type="similarity">
    <text evidence="1">Belongs to the peptidase M32 family.</text>
</comment>
<keyword evidence="5" id="KW-1185">Reference proteome</keyword>
<dbReference type="GO" id="GO:0004181">
    <property type="term" value="F:metallocarboxypeptidase activity"/>
    <property type="evidence" value="ECO:0007669"/>
    <property type="project" value="UniProtKB-UniRule"/>
</dbReference>
<comment type="function">
    <text evidence="1">Broad specificity carboxypetidase that releases amino acids sequentially from the C-terminus, including neutral, aromatic, polar and basic residues.</text>
</comment>
<keyword evidence="1 2" id="KW-0479">Metal-binding</keyword>
<dbReference type="PRINTS" id="PR00998">
    <property type="entry name" value="CRBOXYPTASET"/>
</dbReference>
<keyword evidence="1" id="KW-0482">Metalloprotease</keyword>
<dbReference type="AlphaFoldDB" id="A0A1H4AHJ9"/>
<dbReference type="EMBL" id="FNQT01000006">
    <property type="protein sequence ID" value="SEA35228.1"/>
    <property type="molecule type" value="Genomic_DNA"/>
</dbReference>
<dbReference type="Proteomes" id="UP000236755">
    <property type="component" value="Unassembled WGS sequence"/>
</dbReference>
<dbReference type="PANTHER" id="PTHR34217:SF1">
    <property type="entry name" value="CARBOXYPEPTIDASE 1"/>
    <property type="match status" value="1"/>
</dbReference>